<protein>
    <submittedName>
        <fullName evidence="1">Uncharacterized protein</fullName>
    </submittedName>
</protein>
<reference evidence="1" key="1">
    <citation type="journal article" date="2014" name="Int. J. Syst. Evol. Microbiol.">
        <title>Complete genome sequence of Corynebacterium casei LMG S-19264T (=DSM 44701T), isolated from a smear-ripened cheese.</title>
        <authorList>
            <consortium name="US DOE Joint Genome Institute (JGI-PGF)"/>
            <person name="Walter F."/>
            <person name="Albersmeier A."/>
            <person name="Kalinowski J."/>
            <person name="Ruckert C."/>
        </authorList>
    </citation>
    <scope>NUCLEOTIDE SEQUENCE</scope>
    <source>
        <strain evidence="1">KCTC 12988</strain>
    </source>
</reference>
<dbReference type="Proteomes" id="UP000644507">
    <property type="component" value="Unassembled WGS sequence"/>
</dbReference>
<reference evidence="1" key="2">
    <citation type="submission" date="2020-09" db="EMBL/GenBank/DDBJ databases">
        <authorList>
            <person name="Sun Q."/>
            <person name="Kim S."/>
        </authorList>
    </citation>
    <scope>NUCLEOTIDE SEQUENCE</scope>
    <source>
        <strain evidence="1">KCTC 12988</strain>
    </source>
</reference>
<evidence type="ECO:0000313" key="1">
    <source>
        <dbReference type="EMBL" id="GHC63089.1"/>
    </source>
</evidence>
<organism evidence="1 2">
    <name type="scientific">Roseibacillus persicicus</name>
    <dbReference type="NCBI Taxonomy" id="454148"/>
    <lineage>
        <taxon>Bacteria</taxon>
        <taxon>Pseudomonadati</taxon>
        <taxon>Verrucomicrobiota</taxon>
        <taxon>Verrucomicrobiia</taxon>
        <taxon>Verrucomicrobiales</taxon>
        <taxon>Verrucomicrobiaceae</taxon>
        <taxon>Roseibacillus</taxon>
    </lineage>
</organism>
<accession>A0A918TTS9</accession>
<dbReference type="AlphaFoldDB" id="A0A918TTS9"/>
<keyword evidence="2" id="KW-1185">Reference proteome</keyword>
<name>A0A918TTS9_9BACT</name>
<sequence>MEDVFFVFNDDGVTRVRAPLAAHDQVSIFSEQIYDFPFSFITPLEAYDYGIHGPKAARI</sequence>
<dbReference type="EMBL" id="BMXI01000016">
    <property type="protein sequence ID" value="GHC63089.1"/>
    <property type="molecule type" value="Genomic_DNA"/>
</dbReference>
<proteinExistence type="predicted"/>
<evidence type="ECO:0000313" key="2">
    <source>
        <dbReference type="Proteomes" id="UP000644507"/>
    </source>
</evidence>
<comment type="caution">
    <text evidence="1">The sequence shown here is derived from an EMBL/GenBank/DDBJ whole genome shotgun (WGS) entry which is preliminary data.</text>
</comment>
<gene>
    <name evidence="1" type="ORF">GCM10007100_33160</name>
</gene>